<evidence type="ECO:0000313" key="3">
    <source>
        <dbReference type="Proteomes" id="UP000280197"/>
    </source>
</evidence>
<dbReference type="RefSeq" id="WP_126269090.1">
    <property type="nucleotide sequence ID" value="NZ_CP034463.1"/>
</dbReference>
<dbReference type="KEGG" id="saqu:EJC51_00015"/>
<dbReference type="EMBL" id="CP034463">
    <property type="protein sequence ID" value="AZP23002.1"/>
    <property type="molecule type" value="Genomic_DNA"/>
</dbReference>
<proteinExistence type="predicted"/>
<keyword evidence="3" id="KW-1185">Reference proteome</keyword>
<name>A0A3Q9BVD1_9ACTN</name>
<evidence type="ECO:0000313" key="1">
    <source>
        <dbReference type="EMBL" id="AZP14702.1"/>
    </source>
</evidence>
<protein>
    <submittedName>
        <fullName evidence="1">Uncharacterized protein</fullName>
    </submittedName>
</protein>
<dbReference type="EMBL" id="CP034463">
    <property type="protein sequence ID" value="AZP14702.1"/>
    <property type="molecule type" value="Genomic_DNA"/>
</dbReference>
<accession>A0A3Q9BVD1</accession>
<gene>
    <name evidence="1" type="ORF">EJC51_00015</name>
    <name evidence="2" type="ORF">EJC51_47530</name>
</gene>
<dbReference type="Proteomes" id="UP000280197">
    <property type="component" value="Chromosome"/>
</dbReference>
<organism evidence="1 3">
    <name type="scientific">Streptomyces aquilus</name>
    <dbReference type="NCBI Taxonomy" id="2548456"/>
    <lineage>
        <taxon>Bacteria</taxon>
        <taxon>Bacillati</taxon>
        <taxon>Actinomycetota</taxon>
        <taxon>Actinomycetes</taxon>
        <taxon>Kitasatosporales</taxon>
        <taxon>Streptomycetaceae</taxon>
        <taxon>Streptomyces</taxon>
    </lineage>
</organism>
<reference evidence="1 3" key="1">
    <citation type="submission" date="2018-12" db="EMBL/GenBank/DDBJ databases">
        <authorList>
            <person name="Li K."/>
        </authorList>
    </citation>
    <scope>NUCLEOTIDE SEQUENCE [LARGE SCALE GENOMIC DNA]</scope>
    <source>
        <strain evidence="3">CR22</strain>
        <strain evidence="1">GGCR-6</strain>
    </source>
</reference>
<dbReference type="AlphaFoldDB" id="A0A3Q9BVD1"/>
<sequence>MPELPRPDNAATTSAMGHAQHALTTLLPALGEGSHELHINAERTDGTEVSADLYVTVEPGACRVDHSAEEYVQFFVLLTFALENSTVRDAVLIATTANAGLRTCGWEVRAGWLHPMDTADLHQAAMSFPPDDAAPHVVCHAPVLHRPHGAAKERS</sequence>
<dbReference type="KEGG" id="saqu:EJC51_47530"/>
<evidence type="ECO:0000313" key="2">
    <source>
        <dbReference type="EMBL" id="AZP23002.1"/>
    </source>
</evidence>